<proteinExistence type="predicted"/>
<dbReference type="SMART" id="SM00852">
    <property type="entry name" value="MoCF_biosynth"/>
    <property type="match status" value="1"/>
</dbReference>
<feature type="domain" description="MoaB/Mog" evidence="1">
    <location>
        <begin position="4"/>
        <end position="164"/>
    </location>
</feature>
<gene>
    <name evidence="2" type="ORF">DFQ59_103319</name>
</gene>
<dbReference type="SUPFAM" id="SSF53218">
    <property type="entry name" value="Molybdenum cofactor biosynthesis proteins"/>
    <property type="match status" value="1"/>
</dbReference>
<reference evidence="2 3" key="1">
    <citation type="submission" date="2018-07" db="EMBL/GenBank/DDBJ databases">
        <title>Genomic Encyclopedia of Type Strains, Phase IV (KMG-IV): sequencing the most valuable type-strain genomes for metagenomic binning, comparative biology and taxonomic classification.</title>
        <authorList>
            <person name="Goeker M."/>
        </authorList>
    </citation>
    <scope>NUCLEOTIDE SEQUENCE [LARGE SCALE GENOMIC DNA]</scope>
    <source>
        <strain evidence="2 3">DSM 26407</strain>
    </source>
</reference>
<dbReference type="PANTHER" id="PTHR13939:SF0">
    <property type="entry name" value="NMN AMIDOHYDROLASE-LIKE PROTEIN YFAY"/>
    <property type="match status" value="1"/>
</dbReference>
<dbReference type="OrthoDB" id="9801454at2"/>
<dbReference type="PANTHER" id="PTHR13939">
    <property type="entry name" value="NICOTINAMIDE-NUCLEOTIDE AMIDOHYDROLASE PNCC"/>
    <property type="match status" value="1"/>
</dbReference>
<evidence type="ECO:0000259" key="1">
    <source>
        <dbReference type="SMART" id="SM00852"/>
    </source>
</evidence>
<dbReference type="RefSeq" id="WP_114279517.1">
    <property type="nucleotide sequence ID" value="NZ_QPJY01000003.1"/>
</dbReference>
<sequence length="258" mass="28157">MGIGLIVIGDEILSGKRRDKHLARTIELLDKRGLELAWCRYVGDDGELLTRTLMETMASGDIVFSCGGIGATPDDRTRQCAARAEGVALVRHPEAVAELEAQFGAEAYPHRILMAELPENARLIPNPVNRVPGFSLGDHHFLPGFPQMAWPMLEWVLDTRYPHLHRDTPAVEQALWVLDTSESALLPVMESVIAAHPDTRLYSLPHIAPDGRRHIELGLRGEAAAVGAAMAQLRAGLSAVGVTCHDTLPPDRRHDATG</sequence>
<protein>
    <submittedName>
        <fullName evidence="2">Molybdopterin-biosynthesis enzyme MoeA-like protein</fullName>
    </submittedName>
</protein>
<comment type="caution">
    <text evidence="2">The sequence shown here is derived from an EMBL/GenBank/DDBJ whole genome shotgun (WGS) entry which is preliminary data.</text>
</comment>
<dbReference type="InterPro" id="IPR036425">
    <property type="entry name" value="MoaB/Mog-like_dom_sf"/>
</dbReference>
<dbReference type="AlphaFoldDB" id="A0A369CCS5"/>
<organism evidence="2 3">
    <name type="scientific">Thioalbus denitrificans</name>
    <dbReference type="NCBI Taxonomy" id="547122"/>
    <lineage>
        <taxon>Bacteria</taxon>
        <taxon>Pseudomonadati</taxon>
        <taxon>Pseudomonadota</taxon>
        <taxon>Gammaproteobacteria</taxon>
        <taxon>Chromatiales</taxon>
        <taxon>Ectothiorhodospiraceae</taxon>
        <taxon>Thioalbus</taxon>
    </lineage>
</organism>
<dbReference type="InterPro" id="IPR001453">
    <property type="entry name" value="MoaB/Mog_dom"/>
</dbReference>
<accession>A0A369CCS5</accession>
<evidence type="ECO:0000313" key="3">
    <source>
        <dbReference type="Proteomes" id="UP000252707"/>
    </source>
</evidence>
<dbReference type="Gene3D" id="3.40.980.10">
    <property type="entry name" value="MoaB/Mog-like domain"/>
    <property type="match status" value="1"/>
</dbReference>
<dbReference type="CDD" id="cd00885">
    <property type="entry name" value="cinA"/>
    <property type="match status" value="1"/>
</dbReference>
<evidence type="ECO:0000313" key="2">
    <source>
        <dbReference type="EMBL" id="RCX31351.1"/>
    </source>
</evidence>
<dbReference type="InterPro" id="IPR050101">
    <property type="entry name" value="CinA"/>
</dbReference>
<name>A0A369CCS5_9GAMM</name>
<dbReference type="Pfam" id="PF00994">
    <property type="entry name" value="MoCF_biosynth"/>
    <property type="match status" value="1"/>
</dbReference>
<dbReference type="EMBL" id="QPJY01000003">
    <property type="protein sequence ID" value="RCX31351.1"/>
    <property type="molecule type" value="Genomic_DNA"/>
</dbReference>
<dbReference type="Proteomes" id="UP000252707">
    <property type="component" value="Unassembled WGS sequence"/>
</dbReference>
<keyword evidence="3" id="KW-1185">Reference proteome</keyword>